<evidence type="ECO:0000256" key="4">
    <source>
        <dbReference type="ARBA" id="ARBA00023242"/>
    </source>
</evidence>
<dbReference type="GO" id="GO:0000978">
    <property type="term" value="F:RNA polymerase II cis-regulatory region sequence-specific DNA binding"/>
    <property type="evidence" value="ECO:0007669"/>
    <property type="project" value="TreeGrafter"/>
</dbReference>
<dbReference type="GO" id="GO:0007548">
    <property type="term" value="P:sex differentiation"/>
    <property type="evidence" value="ECO:0007669"/>
    <property type="project" value="TreeGrafter"/>
</dbReference>
<evidence type="ECO:0000256" key="5">
    <source>
        <dbReference type="PROSITE-ProRule" id="PRU00070"/>
    </source>
</evidence>
<gene>
    <name evidence="7" type="ORF">OFUS_LOCUS24968</name>
</gene>
<organism evidence="7 8">
    <name type="scientific">Owenia fusiformis</name>
    <name type="common">Polychaete worm</name>
    <dbReference type="NCBI Taxonomy" id="6347"/>
    <lineage>
        <taxon>Eukaryota</taxon>
        <taxon>Metazoa</taxon>
        <taxon>Spiralia</taxon>
        <taxon>Lophotrochozoa</taxon>
        <taxon>Annelida</taxon>
        <taxon>Polychaeta</taxon>
        <taxon>Sedentaria</taxon>
        <taxon>Canalipalpata</taxon>
        <taxon>Sabellida</taxon>
        <taxon>Oweniida</taxon>
        <taxon>Oweniidae</taxon>
        <taxon>Owenia</taxon>
    </lineage>
</organism>
<protein>
    <recommendedName>
        <fullName evidence="6">DM domain-containing protein</fullName>
    </recommendedName>
</protein>
<proteinExistence type="predicted"/>
<dbReference type="PROSITE" id="PS50809">
    <property type="entry name" value="DM_2"/>
    <property type="match status" value="1"/>
</dbReference>
<reference evidence="7" key="1">
    <citation type="submission" date="2022-03" db="EMBL/GenBank/DDBJ databases">
        <authorList>
            <person name="Martin C."/>
        </authorList>
    </citation>
    <scope>NUCLEOTIDE SEQUENCE</scope>
</reference>
<dbReference type="GO" id="GO:0005634">
    <property type="term" value="C:nucleus"/>
    <property type="evidence" value="ECO:0007669"/>
    <property type="project" value="UniProtKB-SubCell"/>
</dbReference>
<keyword evidence="4 5" id="KW-0539">Nucleus</keyword>
<keyword evidence="1 5" id="KW-0479">Metal-binding</keyword>
<evidence type="ECO:0000259" key="6">
    <source>
        <dbReference type="PROSITE" id="PS50809"/>
    </source>
</evidence>
<keyword evidence="3 5" id="KW-0238">DNA-binding</keyword>
<evidence type="ECO:0000256" key="3">
    <source>
        <dbReference type="ARBA" id="ARBA00023125"/>
    </source>
</evidence>
<comment type="subcellular location">
    <subcellularLocation>
        <location evidence="5">Nucleus</location>
    </subcellularLocation>
</comment>
<dbReference type="SMART" id="SM00301">
    <property type="entry name" value="DM"/>
    <property type="match status" value="1"/>
</dbReference>
<comment type="caution">
    <text evidence="7">The sequence shown here is derived from an EMBL/GenBank/DDBJ whole genome shotgun (WGS) entry which is preliminary data.</text>
</comment>
<dbReference type="SUPFAM" id="SSF82927">
    <property type="entry name" value="Cysteine-rich DNA binding domain, (DM domain)"/>
    <property type="match status" value="1"/>
</dbReference>
<dbReference type="PROSITE" id="PS40000">
    <property type="entry name" value="DM_1"/>
    <property type="match status" value="1"/>
</dbReference>
<dbReference type="InterPro" id="IPR036407">
    <property type="entry name" value="DM_DNA-bd_sf"/>
</dbReference>
<dbReference type="EMBL" id="CAIIXF020000012">
    <property type="protein sequence ID" value="CAH1801153.1"/>
    <property type="molecule type" value="Genomic_DNA"/>
</dbReference>
<dbReference type="OrthoDB" id="6162476at2759"/>
<dbReference type="GO" id="GO:0000981">
    <property type="term" value="F:DNA-binding transcription factor activity, RNA polymerase II-specific"/>
    <property type="evidence" value="ECO:0007669"/>
    <property type="project" value="TreeGrafter"/>
</dbReference>
<dbReference type="AlphaFoldDB" id="A0A8S4Q5H7"/>
<dbReference type="Pfam" id="PF00751">
    <property type="entry name" value="DM"/>
    <property type="match status" value="1"/>
</dbReference>
<feature type="DNA-binding region" description="DM" evidence="5">
    <location>
        <begin position="56"/>
        <end position="103"/>
    </location>
</feature>
<dbReference type="GO" id="GO:0046872">
    <property type="term" value="F:metal ion binding"/>
    <property type="evidence" value="ECO:0007669"/>
    <property type="project" value="UniProtKB-KW"/>
</dbReference>
<keyword evidence="2 5" id="KW-0862">Zinc</keyword>
<evidence type="ECO:0000313" key="7">
    <source>
        <dbReference type="EMBL" id="CAH1801153.1"/>
    </source>
</evidence>
<evidence type="ECO:0000256" key="1">
    <source>
        <dbReference type="ARBA" id="ARBA00022723"/>
    </source>
</evidence>
<dbReference type="PANTHER" id="PTHR12322:SF116">
    <property type="entry name" value="DOUBLESEX-MAB RELATED 99B"/>
    <property type="match status" value="1"/>
</dbReference>
<dbReference type="Proteomes" id="UP000749559">
    <property type="component" value="Unassembled WGS sequence"/>
</dbReference>
<dbReference type="Gene3D" id="4.10.1040.10">
    <property type="entry name" value="DM DNA-binding domain"/>
    <property type="match status" value="1"/>
</dbReference>
<sequence length="235" mass="26362">MCMCKKCTLITQRQTINAAINTSRRQNSVALADDFIYNLVTLQQSDSSTNKNIKKCARCKNHGDISPLKYHKAYCKHRDCQCRLCSLLGEKQKISAAQIALRRRRQQDEEMVKLGHSTDTTPAPVFPVPVPQPILQNNINTFPIGLEKPHTIAHMPLSAPNPQLRPMDRSMMNAAFTLAPLESMPFPLSQTGVTGPILHQGQEQGGYVSQRATWGTWPSASSPNMSDSYKLWRSW</sequence>
<dbReference type="PANTHER" id="PTHR12322">
    <property type="entry name" value="DOUBLESEX AND MAB-3 RELATED TRANSCRIPTION FACTOR DMRT"/>
    <property type="match status" value="1"/>
</dbReference>
<accession>A0A8S4Q5H7</accession>
<name>A0A8S4Q5H7_OWEFU</name>
<dbReference type="InterPro" id="IPR001275">
    <property type="entry name" value="DM_DNA-bd"/>
</dbReference>
<dbReference type="InterPro" id="IPR026607">
    <property type="entry name" value="DMRT"/>
</dbReference>
<evidence type="ECO:0000313" key="8">
    <source>
        <dbReference type="Proteomes" id="UP000749559"/>
    </source>
</evidence>
<keyword evidence="8" id="KW-1185">Reference proteome</keyword>
<feature type="domain" description="DM" evidence="6">
    <location>
        <begin position="56"/>
        <end position="103"/>
    </location>
</feature>
<evidence type="ECO:0000256" key="2">
    <source>
        <dbReference type="ARBA" id="ARBA00022833"/>
    </source>
</evidence>